<reference evidence="2" key="1">
    <citation type="submission" date="2019-08" db="EMBL/GenBank/DDBJ databases">
        <title>Limnoglobus roseus gen. nov., sp. nov., a novel freshwater planctomycete with a giant genome from the family Gemmataceae.</title>
        <authorList>
            <person name="Kulichevskaya I.S."/>
            <person name="Naumoff D.G."/>
            <person name="Miroshnikov K."/>
            <person name="Ivanova A."/>
            <person name="Philippov D.A."/>
            <person name="Hakobyan A."/>
            <person name="Rijpstra I.C."/>
            <person name="Sinninghe Damste J.S."/>
            <person name="Liesack W."/>
            <person name="Dedysh S.N."/>
        </authorList>
    </citation>
    <scope>NUCLEOTIDE SEQUENCE [LARGE SCALE GENOMIC DNA]</scope>
    <source>
        <strain evidence="2">PX52</strain>
    </source>
</reference>
<protein>
    <submittedName>
        <fullName evidence="1">Uncharacterized protein</fullName>
    </submittedName>
</protein>
<dbReference type="Proteomes" id="UP000324974">
    <property type="component" value="Chromosome"/>
</dbReference>
<dbReference type="OrthoDB" id="9131432at2"/>
<dbReference type="KEGG" id="lrs:PX52LOC_05751"/>
<evidence type="ECO:0000313" key="1">
    <source>
        <dbReference type="EMBL" id="QEL18715.1"/>
    </source>
</evidence>
<dbReference type="RefSeq" id="WP_149113186.1">
    <property type="nucleotide sequence ID" value="NZ_CP042425.1"/>
</dbReference>
<organism evidence="1 2">
    <name type="scientific">Limnoglobus roseus</name>
    <dbReference type="NCBI Taxonomy" id="2598579"/>
    <lineage>
        <taxon>Bacteria</taxon>
        <taxon>Pseudomonadati</taxon>
        <taxon>Planctomycetota</taxon>
        <taxon>Planctomycetia</taxon>
        <taxon>Gemmatales</taxon>
        <taxon>Gemmataceae</taxon>
        <taxon>Limnoglobus</taxon>
    </lineage>
</organism>
<accession>A0A5C1AJ70</accession>
<keyword evidence="2" id="KW-1185">Reference proteome</keyword>
<gene>
    <name evidence="1" type="ORF">PX52LOC_05751</name>
</gene>
<evidence type="ECO:0000313" key="2">
    <source>
        <dbReference type="Proteomes" id="UP000324974"/>
    </source>
</evidence>
<proteinExistence type="predicted"/>
<dbReference type="EMBL" id="CP042425">
    <property type="protein sequence ID" value="QEL18715.1"/>
    <property type="molecule type" value="Genomic_DNA"/>
</dbReference>
<dbReference type="AlphaFoldDB" id="A0A5C1AJ70"/>
<sequence>MAKVTINKTTDSETPSQSIVKAASQLAHVTDSRGRSIAIRKFSALDRLRMFEAIGPENSKNEQYLGYAALAFHVASIDGDSIDKPSTKMQLEALVQRLDDDGMNALAEHFEKQAIEATSALTGNAALKNE</sequence>
<name>A0A5C1AJ70_9BACT</name>